<gene>
    <name evidence="1" type="ORF">K0U00_41710</name>
</gene>
<name>A0ABS7CI34_9BACL</name>
<keyword evidence="1" id="KW-0378">Hydrolase</keyword>
<dbReference type="Gene3D" id="3.20.20.140">
    <property type="entry name" value="Metal-dependent hydrolases"/>
    <property type="match status" value="1"/>
</dbReference>
<feature type="non-terminal residue" evidence="1">
    <location>
        <position position="206"/>
    </location>
</feature>
<organism evidence="1 2">
    <name type="scientific">Paenibacillus sepulcri</name>
    <dbReference type="NCBI Taxonomy" id="359917"/>
    <lineage>
        <taxon>Bacteria</taxon>
        <taxon>Bacillati</taxon>
        <taxon>Bacillota</taxon>
        <taxon>Bacilli</taxon>
        <taxon>Bacillales</taxon>
        <taxon>Paenibacillaceae</taxon>
        <taxon>Paenibacillus</taxon>
    </lineage>
</organism>
<dbReference type="PANTHER" id="PTHR40084:SF1">
    <property type="entry name" value="PHOSPHOTRANSFERASE"/>
    <property type="match status" value="1"/>
</dbReference>
<dbReference type="SUPFAM" id="SSF89550">
    <property type="entry name" value="PHP domain-like"/>
    <property type="match status" value="1"/>
</dbReference>
<dbReference type="Proteomes" id="UP001519887">
    <property type="component" value="Unassembled WGS sequence"/>
</dbReference>
<comment type="caution">
    <text evidence="1">The sequence shown here is derived from an EMBL/GenBank/DDBJ whole genome shotgun (WGS) entry which is preliminary data.</text>
</comment>
<dbReference type="PANTHER" id="PTHR40084">
    <property type="entry name" value="PHOSPHOHYDROLASE, PHP FAMILY"/>
    <property type="match status" value="1"/>
</dbReference>
<protein>
    <submittedName>
        <fullName evidence="1">Endonuclease Q family protein</fullName>
    </submittedName>
</protein>
<reference evidence="1 2" key="1">
    <citation type="submission" date="2021-07" db="EMBL/GenBank/DDBJ databases">
        <title>Paenibacillus radiodurans sp. nov., isolated from the southeastern edge of Tengger Desert.</title>
        <authorList>
            <person name="Zhang G."/>
        </authorList>
    </citation>
    <scope>NUCLEOTIDE SEQUENCE [LARGE SCALE GENOMIC DNA]</scope>
    <source>
        <strain evidence="1 2">CCM 7311</strain>
    </source>
</reference>
<evidence type="ECO:0000313" key="2">
    <source>
        <dbReference type="Proteomes" id="UP001519887"/>
    </source>
</evidence>
<proteinExistence type="predicted"/>
<dbReference type="GO" id="GO:0004519">
    <property type="term" value="F:endonuclease activity"/>
    <property type="evidence" value="ECO:0007669"/>
    <property type="project" value="UniProtKB-KW"/>
</dbReference>
<dbReference type="InterPro" id="IPR016195">
    <property type="entry name" value="Pol/histidinol_Pase-like"/>
</dbReference>
<keyword evidence="1" id="KW-0540">Nuclease</keyword>
<evidence type="ECO:0000313" key="1">
    <source>
        <dbReference type="EMBL" id="MBW7460601.1"/>
    </source>
</evidence>
<dbReference type="EMBL" id="JAHZIK010002333">
    <property type="protein sequence ID" value="MBW7460601.1"/>
    <property type="molecule type" value="Genomic_DNA"/>
</dbReference>
<sequence length="206" mass="22420">MGAVKLERVFADLHLHIGRTESGEPVKISGSRDLTFRNIAHEAAIRKGIGLLGVIDCHSPGVQKDIIRLLDSGEMAEVPGGGIRYRDTTILLGAEIEVRDEGCGPAHHLAYLPTLADMTQFTTWMACHMKNVNLSSQRLYVPARLLQEEVKSRGGLFIPAHIFTPHKSLFGSCSDQLDQTLDPALIDAVELGLSSDSRMAGLIPDL</sequence>
<keyword evidence="1" id="KW-0255">Endonuclease</keyword>
<accession>A0ABS7CI34</accession>
<keyword evidence="2" id="KW-1185">Reference proteome</keyword>